<dbReference type="GO" id="GO:0005506">
    <property type="term" value="F:iron ion binding"/>
    <property type="evidence" value="ECO:0007669"/>
    <property type="project" value="InterPro"/>
</dbReference>
<evidence type="ECO:0000256" key="5">
    <source>
        <dbReference type="ARBA" id="ARBA00022617"/>
    </source>
</evidence>
<dbReference type="CDD" id="cd11065">
    <property type="entry name" value="CYP64-like"/>
    <property type="match status" value="1"/>
</dbReference>
<evidence type="ECO:0000256" key="3">
    <source>
        <dbReference type="ARBA" id="ARBA00005179"/>
    </source>
</evidence>
<dbReference type="GO" id="GO:0020037">
    <property type="term" value="F:heme binding"/>
    <property type="evidence" value="ECO:0007669"/>
    <property type="project" value="InterPro"/>
</dbReference>
<dbReference type="InterPro" id="IPR036396">
    <property type="entry name" value="Cyt_P450_sf"/>
</dbReference>
<evidence type="ECO:0000256" key="15">
    <source>
        <dbReference type="SAM" id="Phobius"/>
    </source>
</evidence>
<comment type="pathway">
    <text evidence="3">Secondary metabolite biosynthesis.</text>
</comment>
<dbReference type="InParanoid" id="A0A409WJI3"/>
<comment type="cofactor">
    <cofactor evidence="1 14">
        <name>heme</name>
        <dbReference type="ChEBI" id="CHEBI:30413"/>
    </cofactor>
</comment>
<dbReference type="STRING" id="93625.A0A409WJI3"/>
<dbReference type="PRINTS" id="PR00463">
    <property type="entry name" value="EP450I"/>
</dbReference>
<gene>
    <name evidence="16" type="ORF">CVT25_010544</name>
</gene>
<keyword evidence="13" id="KW-0325">Glycoprotein</keyword>
<keyword evidence="8 15" id="KW-1133">Transmembrane helix</keyword>
<keyword evidence="11" id="KW-0503">Monooxygenase</keyword>
<evidence type="ECO:0000256" key="8">
    <source>
        <dbReference type="ARBA" id="ARBA00022989"/>
    </source>
</evidence>
<evidence type="ECO:0000256" key="7">
    <source>
        <dbReference type="ARBA" id="ARBA00022723"/>
    </source>
</evidence>
<dbReference type="GO" id="GO:0004497">
    <property type="term" value="F:monooxygenase activity"/>
    <property type="evidence" value="ECO:0007669"/>
    <property type="project" value="UniProtKB-KW"/>
</dbReference>
<comment type="subcellular location">
    <subcellularLocation>
        <location evidence="2">Membrane</location>
        <topology evidence="2">Single-pass membrane protein</topology>
    </subcellularLocation>
</comment>
<evidence type="ECO:0000313" key="16">
    <source>
        <dbReference type="EMBL" id="PPQ78649.1"/>
    </source>
</evidence>
<keyword evidence="17" id="KW-1185">Reference proteome</keyword>
<dbReference type="InterPro" id="IPR002401">
    <property type="entry name" value="Cyt_P450_E_grp-I"/>
</dbReference>
<keyword evidence="10 14" id="KW-0408">Iron</keyword>
<accession>A0A409WJI3</accession>
<dbReference type="OrthoDB" id="2789670at2759"/>
<dbReference type="EMBL" id="NHYD01003411">
    <property type="protein sequence ID" value="PPQ78649.1"/>
    <property type="molecule type" value="Genomic_DNA"/>
</dbReference>
<dbReference type="Proteomes" id="UP000283269">
    <property type="component" value="Unassembled WGS sequence"/>
</dbReference>
<dbReference type="PANTHER" id="PTHR46300">
    <property type="entry name" value="P450, PUTATIVE (EUROFUNG)-RELATED-RELATED"/>
    <property type="match status" value="1"/>
</dbReference>
<organism evidence="16 17">
    <name type="scientific">Psilocybe cyanescens</name>
    <dbReference type="NCBI Taxonomy" id="93625"/>
    <lineage>
        <taxon>Eukaryota</taxon>
        <taxon>Fungi</taxon>
        <taxon>Dikarya</taxon>
        <taxon>Basidiomycota</taxon>
        <taxon>Agaricomycotina</taxon>
        <taxon>Agaricomycetes</taxon>
        <taxon>Agaricomycetidae</taxon>
        <taxon>Agaricales</taxon>
        <taxon>Agaricineae</taxon>
        <taxon>Strophariaceae</taxon>
        <taxon>Psilocybe</taxon>
    </lineage>
</organism>
<evidence type="ECO:0000256" key="13">
    <source>
        <dbReference type="ARBA" id="ARBA00023180"/>
    </source>
</evidence>
<evidence type="ECO:0000256" key="10">
    <source>
        <dbReference type="ARBA" id="ARBA00023004"/>
    </source>
</evidence>
<protein>
    <recommendedName>
        <fullName evidence="18">Cytochrome P450</fullName>
    </recommendedName>
</protein>
<sequence length="617" mass="69102">MFDLNSLPSVFAIPVTVGLLVVSSVYFFQSRESKGKLAPGPKGPPFLGPRLSSKPWKDFEQWGKQYGDIMYINSFGKGLLVLNSHSAAVDLLDRRGSNYSDRQIFIVNEYLTRGLSFGLAKHGDMWRRMRRAAHECLSKTGVTRYHQIQQREALVFTENLLRDSKQWDQEVYRTAASGLLTAVYGLLPRESADDPTIMKLNQFHEILISAVTPGLIEYLPWLQYFPTAVMPWKKKAKKSYYDLSSFFMGLFNDTRKQIDDKENSGFAEFLVREKDQLGLSELESAWLAATVVAGFGSNTEALLWLFLAMIAYPDKQRKCQDELDTVVGQSRMPTFEDKDNLPYLKATVRELLRWRAISPLGNEHVTKEDDWYQGYFIPKGTMCLANIWLMNRNRDIYGPDVDDFNPDRFIDKEGRLKPALIDTKDGHSAYGFGPRICPARHLANDTLFIVIARMLWAAKLSPVIDKQTGKPIIPDLTATIVDGVKSRPLPFDVLVTPRFADAAEMVARTRELSGWSSGTGGAHSGSEARWRSRVPFDEPYLDTLYTSGARREVLASNVDPLPRNGDDHCTNPEPGTIVLDPEVVRAAIHAVPLNAARSPGGKAGPICASGNLTITLA</sequence>
<evidence type="ECO:0000256" key="14">
    <source>
        <dbReference type="PIRSR" id="PIRSR602401-1"/>
    </source>
</evidence>
<comment type="similarity">
    <text evidence="4">Belongs to the cytochrome P450 family.</text>
</comment>
<evidence type="ECO:0000313" key="17">
    <source>
        <dbReference type="Proteomes" id="UP000283269"/>
    </source>
</evidence>
<evidence type="ECO:0000256" key="1">
    <source>
        <dbReference type="ARBA" id="ARBA00001971"/>
    </source>
</evidence>
<feature type="binding site" description="axial binding residue" evidence="14">
    <location>
        <position position="437"/>
    </location>
    <ligand>
        <name>heme</name>
        <dbReference type="ChEBI" id="CHEBI:30413"/>
    </ligand>
    <ligandPart>
        <name>Fe</name>
        <dbReference type="ChEBI" id="CHEBI:18248"/>
    </ligandPart>
</feature>
<dbReference type="Pfam" id="PF00067">
    <property type="entry name" value="p450"/>
    <property type="match status" value="1"/>
</dbReference>
<dbReference type="Gene3D" id="1.10.630.10">
    <property type="entry name" value="Cytochrome P450"/>
    <property type="match status" value="1"/>
</dbReference>
<evidence type="ECO:0000256" key="12">
    <source>
        <dbReference type="ARBA" id="ARBA00023136"/>
    </source>
</evidence>
<name>A0A409WJI3_PSICY</name>
<keyword evidence="5 14" id="KW-0349">Heme</keyword>
<keyword evidence="12 15" id="KW-0472">Membrane</keyword>
<keyword evidence="7 14" id="KW-0479">Metal-binding</keyword>
<proteinExistence type="inferred from homology"/>
<dbReference type="SUPFAM" id="SSF48264">
    <property type="entry name" value="Cytochrome P450"/>
    <property type="match status" value="1"/>
</dbReference>
<evidence type="ECO:0008006" key="18">
    <source>
        <dbReference type="Google" id="ProtNLM"/>
    </source>
</evidence>
<evidence type="ECO:0000256" key="6">
    <source>
        <dbReference type="ARBA" id="ARBA00022692"/>
    </source>
</evidence>
<comment type="caution">
    <text evidence="16">The sequence shown here is derived from an EMBL/GenBank/DDBJ whole genome shotgun (WGS) entry which is preliminary data.</text>
</comment>
<dbReference type="GO" id="GO:0016020">
    <property type="term" value="C:membrane"/>
    <property type="evidence" value="ECO:0007669"/>
    <property type="project" value="UniProtKB-SubCell"/>
</dbReference>
<feature type="transmembrane region" description="Helical" evidence="15">
    <location>
        <begin position="6"/>
        <end position="28"/>
    </location>
</feature>
<evidence type="ECO:0000256" key="2">
    <source>
        <dbReference type="ARBA" id="ARBA00004167"/>
    </source>
</evidence>
<evidence type="ECO:0000256" key="9">
    <source>
        <dbReference type="ARBA" id="ARBA00023002"/>
    </source>
</evidence>
<dbReference type="InterPro" id="IPR001128">
    <property type="entry name" value="Cyt_P450"/>
</dbReference>
<dbReference type="InterPro" id="IPR050364">
    <property type="entry name" value="Cytochrome_P450_fung"/>
</dbReference>
<evidence type="ECO:0000256" key="4">
    <source>
        <dbReference type="ARBA" id="ARBA00010617"/>
    </source>
</evidence>
<dbReference type="GO" id="GO:0016705">
    <property type="term" value="F:oxidoreductase activity, acting on paired donors, with incorporation or reduction of molecular oxygen"/>
    <property type="evidence" value="ECO:0007669"/>
    <property type="project" value="InterPro"/>
</dbReference>
<reference evidence="16 17" key="1">
    <citation type="journal article" date="2018" name="Evol. Lett.">
        <title>Horizontal gene cluster transfer increased hallucinogenic mushroom diversity.</title>
        <authorList>
            <person name="Reynolds H.T."/>
            <person name="Vijayakumar V."/>
            <person name="Gluck-Thaler E."/>
            <person name="Korotkin H.B."/>
            <person name="Matheny P.B."/>
            <person name="Slot J.C."/>
        </authorList>
    </citation>
    <scope>NUCLEOTIDE SEQUENCE [LARGE SCALE GENOMIC DNA]</scope>
    <source>
        <strain evidence="16 17">2631</strain>
    </source>
</reference>
<keyword evidence="9" id="KW-0560">Oxidoreductase</keyword>
<evidence type="ECO:0000256" key="11">
    <source>
        <dbReference type="ARBA" id="ARBA00023033"/>
    </source>
</evidence>
<keyword evidence="6 15" id="KW-0812">Transmembrane</keyword>
<dbReference type="AlphaFoldDB" id="A0A409WJI3"/>
<dbReference type="PANTHER" id="PTHR46300:SF2">
    <property type="entry name" value="CYTOCHROME P450 MONOOXYGENASE ALNH-RELATED"/>
    <property type="match status" value="1"/>
</dbReference>